<keyword evidence="9" id="KW-0234">DNA repair</keyword>
<keyword evidence="13" id="KW-1185">Reference proteome</keyword>
<dbReference type="GO" id="GO:0006310">
    <property type="term" value="P:DNA recombination"/>
    <property type="evidence" value="ECO:0007669"/>
    <property type="project" value="TreeGrafter"/>
</dbReference>
<dbReference type="InterPro" id="IPR038726">
    <property type="entry name" value="PDDEXK_AddAB-type"/>
</dbReference>
<dbReference type="Gene3D" id="3.40.50.300">
    <property type="entry name" value="P-loop containing nucleotide triphosphate hydrolases"/>
    <property type="match status" value="4"/>
</dbReference>
<organism evidence="12 13">
    <name type="scientific">Helcococcus kunzii ATCC 51366</name>
    <dbReference type="NCBI Taxonomy" id="883114"/>
    <lineage>
        <taxon>Bacteria</taxon>
        <taxon>Bacillati</taxon>
        <taxon>Bacillota</taxon>
        <taxon>Tissierellia</taxon>
        <taxon>Tissierellales</taxon>
        <taxon>Peptoniphilaceae</taxon>
        <taxon>Helcococcus</taxon>
    </lineage>
</organism>
<evidence type="ECO:0000256" key="8">
    <source>
        <dbReference type="ARBA" id="ARBA00023125"/>
    </source>
</evidence>
<dbReference type="GO" id="GO:0006281">
    <property type="term" value="P:DNA repair"/>
    <property type="evidence" value="ECO:0007669"/>
    <property type="project" value="UniProtKB-KW"/>
</dbReference>
<evidence type="ECO:0000256" key="6">
    <source>
        <dbReference type="ARBA" id="ARBA00022839"/>
    </source>
</evidence>
<dbReference type="STRING" id="883114.HMPREF9709_00637"/>
<dbReference type="PANTHER" id="PTHR30591">
    <property type="entry name" value="RECBCD ENZYME SUBUNIT RECC"/>
    <property type="match status" value="1"/>
</dbReference>
<evidence type="ECO:0000256" key="4">
    <source>
        <dbReference type="ARBA" id="ARBA00022801"/>
    </source>
</evidence>
<sequence length="1119" mass="132466">MKVLLSRYIRKSKKCFYKKIKEMLDNDQIVYIVVPEQFTLGTEIEAYSELGIKSTLNLRIKSFKTIVNEILHSNGGRALNFISDSAKFVMLQSILFDIKEELRVFQKNIYDKDFIELLIKFIDEMADNMIGLEQLKLMIDHEDTSKELSSKLIDIIKIIEKYNEMKKLSDYYMMDRADLAVEKIKNMANYKDVSFFYYRFHDMSKRELEILSRIDKISNFSLINIIMDSDLFKNKNLNIEDEEVFDISSKFINSLYNPEFNNDIEILNIDNDEKQTSNELFLNDLFTYNLKKVKNKFATKKIDNVFITRANNTVQEVENLAISIKKDIINKDYKYCDIAILTTNSSEYFEKINKIFQINDIPIFLDENRDLLDNAMIKFLKSSLYLIDSNFTTASVVQFLKSSFFVDLEYKINLFISFITRRKIFGRMFFEDKYFTIPQLQKNYIEEDEENLTYIREIRDLLIDIVSFYGNIDEFFDTDKKADYKYFTMKIFNFISNPILLDSYMNYEKTLDEENSNENQLIWDSFIELLENMYNLNSREDISLSRYIDILISAIDNFKIGIIPPSQDQVIVGDVKRSRFNNVKKIYLLGMTSLYYPVPNNDTDIFLDEEKYEMIENGIEIKSVKSSIKSNDLLSFYELLNTASDEIVFSYSLVNGSNEAMNPAFILEWVKAMIPVENNRIEDLDYHDYVYSTSQINKYLPSKILELKENNQISTKEKSFIYGLRKYIEDNNKFKNVNYAINLQNTFRTRKNLPTDLVNKIFNLNKFSVSQLEQYRENPYDHFIKYGIKPREFDEFNISSLDTGNFMHEFLADSINKYFHNNEENIDLENIAEISINKTFENFRTEDNKNIFYINKLKENAENYFNVITKQLDFKKLSNVYLEERYGKYGKFPAINIAYKDKEISLEGKIDRVDEYTINGEKYYSVIDYKTGNKTFNIAKLYYGIDLQLLLYLEAVINSKSNSKPIGAFYQQMNSNLPSSLVDKVDERNELFDDFKLDGVINNNKYVFKIIDENTDVSKVNKSKVFSFSGRKYSFTDKDNVISENDFKKIFKINKDNILESIINISDGDISLKTYKLDQYTPYSYSKYRTISKDFDLKYVYLDKINWYYVKERLEDEDE</sequence>
<evidence type="ECO:0000256" key="5">
    <source>
        <dbReference type="ARBA" id="ARBA00022806"/>
    </source>
</evidence>
<dbReference type="OrthoDB" id="9758506at2"/>
<evidence type="ECO:0000256" key="3">
    <source>
        <dbReference type="ARBA" id="ARBA00022763"/>
    </source>
</evidence>
<dbReference type="GO" id="GO:0004527">
    <property type="term" value="F:exonuclease activity"/>
    <property type="evidence" value="ECO:0007669"/>
    <property type="project" value="UniProtKB-KW"/>
</dbReference>
<dbReference type="GO" id="GO:0003677">
    <property type="term" value="F:DNA binding"/>
    <property type="evidence" value="ECO:0007669"/>
    <property type="project" value="UniProtKB-KW"/>
</dbReference>
<dbReference type="RefSeq" id="WP_005397905.1">
    <property type="nucleotide sequence ID" value="NZ_JH601088.1"/>
</dbReference>
<dbReference type="InterPro" id="IPR027417">
    <property type="entry name" value="P-loop_NTPase"/>
</dbReference>
<dbReference type="PANTHER" id="PTHR30591:SF1">
    <property type="entry name" value="RECBCD ENZYME SUBUNIT RECC"/>
    <property type="match status" value="1"/>
</dbReference>
<evidence type="ECO:0000259" key="11">
    <source>
        <dbReference type="Pfam" id="PF21445"/>
    </source>
</evidence>
<accession>H3NMS6</accession>
<keyword evidence="3" id="KW-0227">DNA damage</keyword>
<gene>
    <name evidence="12" type="ORF">HMPREF9709_00637</name>
</gene>
<dbReference type="eggNOG" id="COG3857">
    <property type="taxonomic scope" value="Bacteria"/>
</dbReference>
<reference evidence="12 13" key="1">
    <citation type="submission" date="2012-01" db="EMBL/GenBank/DDBJ databases">
        <title>The Genome Sequence of Helcococcus kunzii ATCC 51366.</title>
        <authorList>
            <consortium name="The Broad Institute Genome Sequencing Platform"/>
            <person name="Earl A."/>
            <person name="Ward D."/>
            <person name="Feldgarden M."/>
            <person name="Gevers D."/>
            <person name="Huys G."/>
            <person name="Young S.K."/>
            <person name="Zeng Q."/>
            <person name="Gargeya S."/>
            <person name="Fitzgerald M."/>
            <person name="Haas B."/>
            <person name="Abouelleil A."/>
            <person name="Alvarado L."/>
            <person name="Arachchi H.M."/>
            <person name="Berlin A."/>
            <person name="Chapman S.B."/>
            <person name="Gearin G."/>
            <person name="Goldberg J."/>
            <person name="Griggs A."/>
            <person name="Gujja S."/>
            <person name="Hansen M."/>
            <person name="Heiman D."/>
            <person name="Howarth C."/>
            <person name="Larimer J."/>
            <person name="Lui A."/>
            <person name="MacDonald P.J.P."/>
            <person name="McCowen C."/>
            <person name="Montmayeur A."/>
            <person name="Murphy C."/>
            <person name="Neiman D."/>
            <person name="Pearson M."/>
            <person name="Priest M."/>
            <person name="Roberts A."/>
            <person name="Saif S."/>
            <person name="Shea T."/>
            <person name="Sisk P."/>
            <person name="Stolte C."/>
            <person name="Sykes S."/>
            <person name="Wortman J."/>
            <person name="Nusbaum C."/>
            <person name="Birren B."/>
        </authorList>
    </citation>
    <scope>NUCLEOTIDE SEQUENCE [LARGE SCALE GENOMIC DNA]</scope>
    <source>
        <strain evidence="12 13">ATCC 51366</strain>
    </source>
</reference>
<dbReference type="InterPro" id="IPR049035">
    <property type="entry name" value="ADDB_N"/>
</dbReference>
<evidence type="ECO:0000256" key="2">
    <source>
        <dbReference type="ARBA" id="ARBA00022741"/>
    </source>
</evidence>
<dbReference type="Proteomes" id="UP000004191">
    <property type="component" value="Unassembled WGS sequence"/>
</dbReference>
<evidence type="ECO:0000313" key="13">
    <source>
        <dbReference type="Proteomes" id="UP000004191"/>
    </source>
</evidence>
<dbReference type="SUPFAM" id="SSF52540">
    <property type="entry name" value="P-loop containing nucleoside triphosphate hydrolases"/>
    <property type="match status" value="1"/>
</dbReference>
<evidence type="ECO:0000313" key="12">
    <source>
        <dbReference type="EMBL" id="EHR34667.1"/>
    </source>
</evidence>
<keyword evidence="4" id="KW-0378">Hydrolase</keyword>
<name>H3NMS6_9FIRM</name>
<evidence type="ECO:0000256" key="1">
    <source>
        <dbReference type="ARBA" id="ARBA00022722"/>
    </source>
</evidence>
<dbReference type="AlphaFoldDB" id="H3NMS6"/>
<feature type="domain" description="PD-(D/E)XK endonuclease-like" evidence="10">
    <location>
        <begin position="767"/>
        <end position="990"/>
    </location>
</feature>
<keyword evidence="6" id="KW-0269">Exonuclease</keyword>
<dbReference type="GeneID" id="96998641"/>
<keyword evidence="2" id="KW-0547">Nucleotide-binding</keyword>
<evidence type="ECO:0000256" key="9">
    <source>
        <dbReference type="ARBA" id="ARBA00023204"/>
    </source>
</evidence>
<keyword evidence="1" id="KW-0540">Nuclease</keyword>
<dbReference type="EMBL" id="AGEI01000019">
    <property type="protein sequence ID" value="EHR34667.1"/>
    <property type="molecule type" value="Genomic_DNA"/>
</dbReference>
<keyword evidence="8" id="KW-0238">DNA-binding</keyword>
<dbReference type="GO" id="GO:0005524">
    <property type="term" value="F:ATP binding"/>
    <property type="evidence" value="ECO:0007669"/>
    <property type="project" value="UniProtKB-KW"/>
</dbReference>
<evidence type="ECO:0000256" key="7">
    <source>
        <dbReference type="ARBA" id="ARBA00022840"/>
    </source>
</evidence>
<dbReference type="Pfam" id="PF21445">
    <property type="entry name" value="ADDB_N"/>
    <property type="match status" value="1"/>
</dbReference>
<dbReference type="GO" id="GO:0004386">
    <property type="term" value="F:helicase activity"/>
    <property type="evidence" value="ECO:0007669"/>
    <property type="project" value="UniProtKB-KW"/>
</dbReference>
<dbReference type="Pfam" id="PF12705">
    <property type="entry name" value="PDDEXK_1"/>
    <property type="match status" value="1"/>
</dbReference>
<proteinExistence type="predicted"/>
<evidence type="ECO:0000259" key="10">
    <source>
        <dbReference type="Pfam" id="PF12705"/>
    </source>
</evidence>
<feature type="domain" description="ATP-dependent helicase/deoxyribonuclease subunit B N-terminal" evidence="11">
    <location>
        <begin position="12"/>
        <end position="275"/>
    </location>
</feature>
<dbReference type="HOGENOM" id="CLU_007838_0_0_9"/>
<keyword evidence="7" id="KW-0067">ATP-binding</keyword>
<keyword evidence="5" id="KW-0347">Helicase</keyword>
<comment type="caution">
    <text evidence="12">The sequence shown here is derived from an EMBL/GenBank/DDBJ whole genome shotgun (WGS) entry which is preliminary data.</text>
</comment>
<protein>
    <submittedName>
        <fullName evidence="12">Uncharacterized protein</fullName>
    </submittedName>
</protein>